<evidence type="ECO:0000256" key="1">
    <source>
        <dbReference type="ARBA" id="ARBA00004141"/>
    </source>
</evidence>
<keyword evidence="11" id="KW-1185">Reference proteome</keyword>
<dbReference type="PROSITE" id="PS50893">
    <property type="entry name" value="ABC_TRANSPORTER_2"/>
    <property type="match status" value="1"/>
</dbReference>
<feature type="transmembrane region" description="Helical" evidence="8">
    <location>
        <begin position="820"/>
        <end position="841"/>
    </location>
</feature>
<feature type="compositionally biased region" description="Low complexity" evidence="7">
    <location>
        <begin position="259"/>
        <end position="272"/>
    </location>
</feature>
<dbReference type="GO" id="GO:0005886">
    <property type="term" value="C:plasma membrane"/>
    <property type="evidence" value="ECO:0007669"/>
    <property type="project" value="TreeGrafter"/>
</dbReference>
<keyword evidence="5 8" id="KW-1133">Transmembrane helix</keyword>
<dbReference type="InterPro" id="IPR027417">
    <property type="entry name" value="P-loop_NTPase"/>
</dbReference>
<dbReference type="PANTHER" id="PTHR48041:SF89">
    <property type="entry name" value="FI03229P"/>
    <property type="match status" value="1"/>
</dbReference>
<feature type="transmembrane region" description="Helical" evidence="8">
    <location>
        <begin position="778"/>
        <end position="800"/>
    </location>
</feature>
<dbReference type="SUPFAM" id="SSF52540">
    <property type="entry name" value="P-loop containing nucleoside triphosphate hydrolases"/>
    <property type="match status" value="1"/>
</dbReference>
<dbReference type="EMBL" id="JAHWGI010001412">
    <property type="protein sequence ID" value="KAK3930703.1"/>
    <property type="molecule type" value="Genomic_DNA"/>
</dbReference>
<dbReference type="FunFam" id="3.40.50.300:FF:001695">
    <property type="entry name" value="ATP-binding cassette sub-family G member"/>
    <property type="match status" value="1"/>
</dbReference>
<dbReference type="GO" id="GO:0016887">
    <property type="term" value="F:ATP hydrolysis activity"/>
    <property type="evidence" value="ECO:0007669"/>
    <property type="project" value="InterPro"/>
</dbReference>
<keyword evidence="4 8" id="KW-0812">Transmembrane</keyword>
<proteinExistence type="inferred from homology"/>
<evidence type="ECO:0000313" key="11">
    <source>
        <dbReference type="Proteomes" id="UP001219518"/>
    </source>
</evidence>
<evidence type="ECO:0000256" key="8">
    <source>
        <dbReference type="SAM" id="Phobius"/>
    </source>
</evidence>
<feature type="compositionally biased region" description="Pro residues" evidence="7">
    <location>
        <begin position="91"/>
        <end position="101"/>
    </location>
</feature>
<sequence>MSGRRTAPALPRPARCAARPGWHLYSDLAAPAGVAIRPQTAAEAMPSSGAPQGAWELNTMERRYSVPPGSHHRSSTGLAPHQQLGYHEPPSSGPPGPPGPPGAGHAGPQPPPRPHHHQRSHSGLAIPSNSEDLHAWSIYRQNLNSDFTDSALGSSEKSPLPYGNFQLRDSTVHSILSHPRYGPKSALGANMYTYLKFGLPRVFPPSASRGRDGSSGYDSSDDQGHPVPGGHGPRYGMRSRSDPDFRSHPQGHPPGPGHPQGHPAGHPAAHPSQPHPAHQPRPYSGARHGGRGEAWRAKSSSEANLLSPETIYRHEHRRSVHDLRGAEVRELRDLEHAGRRPMSKAGSHASLALSRRGLSAHSHLDDGAASKVTAMSDLGHPYYPGPGPSLGHGPGLPDLGHGAEGTPFPYPHLQVRGLEVESRRNKRQLLLQGVSLEVRGGELMAIMATSAEEGTALLDTLAGCPSRLAGRVHGDILLNGQCLPRRSLSNRVAYVRSERTLNPYLSVEQTLYFTNWLRQPGYQGAKTDTKDRVAALVEDLGLEQVRHTKVWSLTTSEQRRLAVAAQLLLDTDVLVLDRPTAGMDIFDTFFLVEFLRQWAGNAAGSVTGRAVVMTLHPPTYEIFTMLSRVALLSKGRLMFCGRRRDMLPYFASAEYPCPSYKNPSDYYLDLVTLDDLSAEAMLESSQRIEQLADVFRRREQPLSEPGAPAGLPPSVRSANVLKQAAALLVCWSVYAQPGALSRWLSHLVLAVGLSLFLGAVWWDVAASDPQLLLGDRVGYLYALLVVLPWPLLLLQALAGWGDTSWRAVADDIRDRLYGRLVFILCQIVYGLLPSAIVWAGYVVPAYTMTGLQNQATDPNAFYIYAGYSLLYLLALQSLLVALSAALRSRRAAGLAAGLVLLPLALLAGPLLHERDLEPWLQYAALASPMRWALPTLVRREYAPDVVAASVANIMCRNKQVQHQDIIVQLPCPPPNVTAALQYHGLGPSLDAAALALLGGPVPAAPAGPPGTVVTRAMAAGALWPEPGPLAWPAIALAAFWAAFAVLACLVFPLTALRHRARRRPTSHRP</sequence>
<comment type="subcellular location">
    <subcellularLocation>
        <location evidence="1">Membrane</location>
        <topology evidence="1">Multi-pass membrane protein</topology>
    </subcellularLocation>
</comment>
<evidence type="ECO:0000256" key="6">
    <source>
        <dbReference type="ARBA" id="ARBA00023136"/>
    </source>
</evidence>
<evidence type="ECO:0000256" key="7">
    <source>
        <dbReference type="SAM" id="MobiDB-lite"/>
    </source>
</evidence>
<feature type="region of interest" description="Disordered" evidence="7">
    <location>
        <begin position="40"/>
        <end position="127"/>
    </location>
</feature>
<accession>A0AAE1I0D4</accession>
<feature type="transmembrane region" description="Helical" evidence="8">
    <location>
        <begin position="743"/>
        <end position="762"/>
    </location>
</feature>
<name>A0AAE1I0D4_9NEOP</name>
<dbReference type="Pfam" id="PF00005">
    <property type="entry name" value="ABC_tran"/>
    <property type="match status" value="1"/>
</dbReference>
<protein>
    <submittedName>
        <fullName evidence="10">ATP-binding cassette sub-family G member 5</fullName>
    </submittedName>
</protein>
<feature type="domain" description="ABC transporter" evidence="9">
    <location>
        <begin position="415"/>
        <end position="659"/>
    </location>
</feature>
<keyword evidence="10" id="KW-0067">ATP-binding</keyword>
<reference evidence="10" key="1">
    <citation type="submission" date="2021-07" db="EMBL/GenBank/DDBJ databases">
        <authorList>
            <person name="Catto M.A."/>
            <person name="Jacobson A."/>
            <person name="Kennedy G."/>
            <person name="Labadie P."/>
            <person name="Hunt B.G."/>
            <person name="Srinivasan R."/>
        </authorList>
    </citation>
    <scope>NUCLEOTIDE SEQUENCE</scope>
    <source>
        <strain evidence="10">PL_HMW_Pooled</strain>
        <tissue evidence="10">Head</tissue>
    </source>
</reference>
<dbReference type="GO" id="GO:0005524">
    <property type="term" value="F:ATP binding"/>
    <property type="evidence" value="ECO:0007669"/>
    <property type="project" value="UniProtKB-KW"/>
</dbReference>
<dbReference type="PANTHER" id="PTHR48041">
    <property type="entry name" value="ABC TRANSPORTER G FAMILY MEMBER 28"/>
    <property type="match status" value="1"/>
</dbReference>
<comment type="caution">
    <text evidence="10">The sequence shown here is derived from an EMBL/GenBank/DDBJ whole genome shotgun (WGS) entry which is preliminary data.</text>
</comment>
<evidence type="ECO:0000313" key="10">
    <source>
        <dbReference type="EMBL" id="KAK3930703.1"/>
    </source>
</evidence>
<dbReference type="InterPro" id="IPR013525">
    <property type="entry name" value="ABC2_TM"/>
</dbReference>
<feature type="transmembrane region" description="Helical" evidence="8">
    <location>
        <begin position="1029"/>
        <end position="1053"/>
    </location>
</feature>
<dbReference type="Gene3D" id="3.40.50.300">
    <property type="entry name" value="P-loop containing nucleotide triphosphate hydrolases"/>
    <property type="match status" value="1"/>
</dbReference>
<evidence type="ECO:0000256" key="4">
    <source>
        <dbReference type="ARBA" id="ARBA00022692"/>
    </source>
</evidence>
<dbReference type="InterPro" id="IPR003439">
    <property type="entry name" value="ABC_transporter-like_ATP-bd"/>
</dbReference>
<evidence type="ECO:0000256" key="3">
    <source>
        <dbReference type="ARBA" id="ARBA00022448"/>
    </source>
</evidence>
<dbReference type="Proteomes" id="UP001219518">
    <property type="component" value="Unassembled WGS sequence"/>
</dbReference>
<evidence type="ECO:0000256" key="5">
    <source>
        <dbReference type="ARBA" id="ARBA00022989"/>
    </source>
</evidence>
<dbReference type="Pfam" id="PF01061">
    <property type="entry name" value="ABC2_membrane"/>
    <property type="match status" value="1"/>
</dbReference>
<keyword evidence="10" id="KW-0547">Nucleotide-binding</keyword>
<feature type="region of interest" description="Disordered" evidence="7">
    <location>
        <begin position="205"/>
        <end position="310"/>
    </location>
</feature>
<keyword evidence="6 8" id="KW-0472">Membrane</keyword>
<feature type="transmembrane region" description="Helical" evidence="8">
    <location>
        <begin position="861"/>
        <end position="884"/>
    </location>
</feature>
<comment type="similarity">
    <text evidence="2">Belongs to the ABC transporter superfamily. ABCG family. Eye pigment precursor importer (TC 3.A.1.204) subfamily.</text>
</comment>
<dbReference type="GO" id="GO:0140359">
    <property type="term" value="F:ABC-type transporter activity"/>
    <property type="evidence" value="ECO:0007669"/>
    <property type="project" value="InterPro"/>
</dbReference>
<organism evidence="10 11">
    <name type="scientific">Frankliniella fusca</name>
    <dbReference type="NCBI Taxonomy" id="407009"/>
    <lineage>
        <taxon>Eukaryota</taxon>
        <taxon>Metazoa</taxon>
        <taxon>Ecdysozoa</taxon>
        <taxon>Arthropoda</taxon>
        <taxon>Hexapoda</taxon>
        <taxon>Insecta</taxon>
        <taxon>Pterygota</taxon>
        <taxon>Neoptera</taxon>
        <taxon>Paraneoptera</taxon>
        <taxon>Thysanoptera</taxon>
        <taxon>Terebrantia</taxon>
        <taxon>Thripoidea</taxon>
        <taxon>Thripidae</taxon>
        <taxon>Frankliniella</taxon>
    </lineage>
</organism>
<evidence type="ECO:0000256" key="2">
    <source>
        <dbReference type="ARBA" id="ARBA00005814"/>
    </source>
</evidence>
<dbReference type="AlphaFoldDB" id="A0AAE1I0D4"/>
<reference evidence="10" key="2">
    <citation type="journal article" date="2023" name="BMC Genomics">
        <title>Pest status, molecular evolution, and epigenetic factors derived from the genome assembly of Frankliniella fusca, a thysanopteran phytovirus vector.</title>
        <authorList>
            <person name="Catto M.A."/>
            <person name="Labadie P.E."/>
            <person name="Jacobson A.L."/>
            <person name="Kennedy G.G."/>
            <person name="Srinivasan R."/>
            <person name="Hunt B.G."/>
        </authorList>
    </citation>
    <scope>NUCLEOTIDE SEQUENCE</scope>
    <source>
        <strain evidence="10">PL_HMW_Pooled</strain>
    </source>
</reference>
<dbReference type="InterPro" id="IPR050352">
    <property type="entry name" value="ABCG_transporters"/>
</dbReference>
<feature type="transmembrane region" description="Helical" evidence="8">
    <location>
        <begin position="891"/>
        <end position="911"/>
    </location>
</feature>
<gene>
    <name evidence="10" type="ORF">KUF71_024060</name>
</gene>
<evidence type="ECO:0000259" key="9">
    <source>
        <dbReference type="PROSITE" id="PS50893"/>
    </source>
</evidence>
<keyword evidence="3" id="KW-0813">Transport</keyword>